<organism evidence="2 3">
    <name type="scientific">Anisakis simplex</name>
    <name type="common">Herring worm</name>
    <dbReference type="NCBI Taxonomy" id="6269"/>
    <lineage>
        <taxon>Eukaryota</taxon>
        <taxon>Metazoa</taxon>
        <taxon>Ecdysozoa</taxon>
        <taxon>Nematoda</taxon>
        <taxon>Chromadorea</taxon>
        <taxon>Rhabditida</taxon>
        <taxon>Spirurina</taxon>
        <taxon>Ascaridomorpha</taxon>
        <taxon>Ascaridoidea</taxon>
        <taxon>Anisakidae</taxon>
        <taxon>Anisakis</taxon>
        <taxon>Anisakis simplex complex</taxon>
    </lineage>
</organism>
<dbReference type="GO" id="GO:1904812">
    <property type="term" value="P:rRNA acetylation involved in maturation of SSU-rRNA"/>
    <property type="evidence" value="ECO:0007669"/>
    <property type="project" value="TreeGrafter"/>
</dbReference>
<dbReference type="GO" id="GO:0005730">
    <property type="term" value="C:nucleolus"/>
    <property type="evidence" value="ECO:0007669"/>
    <property type="project" value="TreeGrafter"/>
</dbReference>
<dbReference type="Pfam" id="PF13725">
    <property type="entry name" value="tRNA_bind_2"/>
    <property type="match status" value="1"/>
</dbReference>
<dbReference type="InterPro" id="IPR027992">
    <property type="entry name" value="tRNA_bind_dom"/>
</dbReference>
<dbReference type="GO" id="GO:0000049">
    <property type="term" value="F:tRNA binding"/>
    <property type="evidence" value="ECO:0007669"/>
    <property type="project" value="TreeGrafter"/>
</dbReference>
<proteinExistence type="predicted"/>
<evidence type="ECO:0000259" key="1">
    <source>
        <dbReference type="Pfam" id="PF13725"/>
    </source>
</evidence>
<dbReference type="OrthoDB" id="10067491at2759"/>
<evidence type="ECO:0000313" key="2">
    <source>
        <dbReference type="EMBL" id="VDK26234.1"/>
    </source>
</evidence>
<dbReference type="InterPro" id="IPR032672">
    <property type="entry name" value="TmcA/NAT10/Kre33"/>
</dbReference>
<gene>
    <name evidence="2" type="ORF">ASIM_LOCUS5897</name>
</gene>
<dbReference type="EMBL" id="UYRR01012158">
    <property type="protein sequence ID" value="VDK26234.1"/>
    <property type="molecule type" value="Genomic_DNA"/>
</dbReference>
<feature type="domain" description="Possible tRNA binding" evidence="1">
    <location>
        <begin position="3"/>
        <end position="98"/>
    </location>
</feature>
<evidence type="ECO:0000313" key="3">
    <source>
        <dbReference type="Proteomes" id="UP000267096"/>
    </source>
</evidence>
<dbReference type="GO" id="GO:1990883">
    <property type="term" value="F:18S rRNA cytidine N-acetyltransferase activity"/>
    <property type="evidence" value="ECO:0007669"/>
    <property type="project" value="TreeGrafter"/>
</dbReference>
<keyword evidence="3" id="KW-1185">Reference proteome</keyword>
<dbReference type="PANTHER" id="PTHR10925">
    <property type="entry name" value="N-ACETYLTRANSFERASE 10"/>
    <property type="match status" value="1"/>
</dbReference>
<dbReference type="Proteomes" id="UP000267096">
    <property type="component" value="Unassembled WGS sequence"/>
</dbReference>
<name>A0A3P6PZD9_ANISI</name>
<protein>
    <recommendedName>
        <fullName evidence="1">Possible tRNA binding domain-containing protein</fullName>
    </recommendedName>
</protein>
<dbReference type="PANTHER" id="PTHR10925:SF5">
    <property type="entry name" value="RNA CYTIDINE ACETYLTRANSFERASE"/>
    <property type="match status" value="1"/>
</dbReference>
<reference evidence="2 3" key="1">
    <citation type="submission" date="2018-11" db="EMBL/GenBank/DDBJ databases">
        <authorList>
            <consortium name="Pathogen Informatics"/>
        </authorList>
    </citation>
    <scope>NUCLEOTIDE SEQUENCE [LARGE SCALE GENOMIC DNA]</scope>
</reference>
<accession>A0A3P6PZD9</accession>
<sequence length="102" mass="12218">MCAYWIEFRRRLIHLLGYNFNKFPSHMALSILQLKNKNVSKHVTRDVLKRDELSLFLSNSDLKRLSQYARNMVDYHLITDLVPNLALLYFNERFDSEVRSLI</sequence>
<dbReference type="AlphaFoldDB" id="A0A3P6PZD9"/>
<dbReference type="GO" id="GO:0030686">
    <property type="term" value="C:90S preribosome"/>
    <property type="evidence" value="ECO:0007669"/>
    <property type="project" value="TreeGrafter"/>
</dbReference>